<sequence>MSDRILYVFTLTARKRRKPNPRYDGVLRTHRFYAEYYFLLADEDPAKPVLSEPAKPLIAFPAKYDAVLYSFAELVGGEEVYRRTVYLPSTKSNYVKRVIGFRNEVDFKRHLLFTLVASTLKKQEKLNTLQYIVANLNPIFVNILANIAIDRYRELSGYSARPYYILRVGRALKVLYWLDRGEA</sequence>
<name>A0A7C2BL52_9CREN</name>
<proteinExistence type="predicted"/>
<dbReference type="EMBL" id="DSJT01000037">
    <property type="protein sequence ID" value="HEF87952.1"/>
    <property type="molecule type" value="Genomic_DNA"/>
</dbReference>
<gene>
    <name evidence="1" type="ORF">ENP55_06755</name>
</gene>
<organism evidence="1">
    <name type="scientific">Thermosphaera aggregans</name>
    <dbReference type="NCBI Taxonomy" id="54254"/>
    <lineage>
        <taxon>Archaea</taxon>
        <taxon>Thermoproteota</taxon>
        <taxon>Thermoprotei</taxon>
        <taxon>Desulfurococcales</taxon>
        <taxon>Desulfurococcaceae</taxon>
        <taxon>Thermosphaera</taxon>
    </lineage>
</organism>
<reference evidence="1" key="1">
    <citation type="journal article" date="2020" name="mSystems">
        <title>Genome- and Community-Level Interaction Insights into Carbon Utilization and Element Cycling Functions of Hydrothermarchaeota in Hydrothermal Sediment.</title>
        <authorList>
            <person name="Zhou Z."/>
            <person name="Liu Y."/>
            <person name="Xu W."/>
            <person name="Pan J."/>
            <person name="Luo Z.H."/>
            <person name="Li M."/>
        </authorList>
    </citation>
    <scope>NUCLEOTIDE SEQUENCE [LARGE SCALE GENOMIC DNA]</scope>
    <source>
        <strain evidence="1">SpSt-23</strain>
    </source>
</reference>
<comment type="caution">
    <text evidence="1">The sequence shown here is derived from an EMBL/GenBank/DDBJ whole genome shotgun (WGS) entry which is preliminary data.</text>
</comment>
<protein>
    <submittedName>
        <fullName evidence="1">Uncharacterized protein</fullName>
    </submittedName>
</protein>
<dbReference type="AlphaFoldDB" id="A0A7C2BL52"/>
<evidence type="ECO:0000313" key="1">
    <source>
        <dbReference type="EMBL" id="HEF87952.1"/>
    </source>
</evidence>
<accession>A0A7C2BL52</accession>